<keyword evidence="2" id="KW-1185">Reference proteome</keyword>
<proteinExistence type="predicted"/>
<name>B4VUT5_9CYAN</name>
<gene>
    <name evidence="1" type="ORF">MC7420_3872</name>
</gene>
<reference evidence="1 2" key="1">
    <citation type="submission" date="2008-07" db="EMBL/GenBank/DDBJ databases">
        <authorList>
            <person name="Tandeau de Marsac N."/>
            <person name="Ferriera S."/>
            <person name="Johnson J."/>
            <person name="Kravitz S."/>
            <person name="Beeson K."/>
            <person name="Sutton G."/>
            <person name="Rogers Y.-H."/>
            <person name="Friedman R."/>
            <person name="Frazier M."/>
            <person name="Venter J.C."/>
        </authorList>
    </citation>
    <scope>NUCLEOTIDE SEQUENCE [LARGE SCALE GENOMIC DNA]</scope>
    <source>
        <strain evidence="1 2">PCC 7420</strain>
    </source>
</reference>
<dbReference type="EMBL" id="DS989853">
    <property type="protein sequence ID" value="EDX74348.1"/>
    <property type="molecule type" value="Genomic_DNA"/>
</dbReference>
<evidence type="ECO:0000313" key="2">
    <source>
        <dbReference type="Proteomes" id="UP000003835"/>
    </source>
</evidence>
<organism evidence="1 2">
    <name type="scientific">Coleofasciculus chthonoplastes PCC 7420</name>
    <dbReference type="NCBI Taxonomy" id="118168"/>
    <lineage>
        <taxon>Bacteria</taxon>
        <taxon>Bacillati</taxon>
        <taxon>Cyanobacteriota</taxon>
        <taxon>Cyanophyceae</taxon>
        <taxon>Coleofasciculales</taxon>
        <taxon>Coleofasciculaceae</taxon>
        <taxon>Coleofasciculus</taxon>
    </lineage>
</organism>
<dbReference type="Proteomes" id="UP000003835">
    <property type="component" value="Unassembled WGS sequence"/>
</dbReference>
<dbReference type="HOGENOM" id="CLU_3134432_0_0_3"/>
<evidence type="ECO:0000313" key="1">
    <source>
        <dbReference type="EMBL" id="EDX74348.1"/>
    </source>
</evidence>
<accession>B4VUT5</accession>
<dbReference type="AlphaFoldDB" id="B4VUT5"/>
<sequence length="49" mass="5471">MYPIWVGAQGLAPSKVAVVPDRFKGVLLYAPTVMWFCHLGRIEARTRAP</sequence>
<protein>
    <submittedName>
        <fullName evidence="1">Uncharacterized protein</fullName>
    </submittedName>
</protein>